<proteinExistence type="predicted"/>
<feature type="signal peptide" evidence="1">
    <location>
        <begin position="1"/>
        <end position="23"/>
    </location>
</feature>
<evidence type="ECO:0000313" key="7">
    <source>
        <dbReference type="Proteomes" id="UP000263957"/>
    </source>
</evidence>
<organism evidence="4 5">
    <name type="scientific">Hyphomonas atlantica</name>
    <dbReference type="NCBI Taxonomy" id="1280948"/>
    <lineage>
        <taxon>Bacteria</taxon>
        <taxon>Pseudomonadati</taxon>
        <taxon>Pseudomonadota</taxon>
        <taxon>Alphaproteobacteria</taxon>
        <taxon>Hyphomonadales</taxon>
        <taxon>Hyphomonadaceae</taxon>
        <taxon>Hyphomonas</taxon>
    </lineage>
</organism>
<accession>A0A059E749</accession>
<dbReference type="EMBL" id="DOGS01000285">
    <property type="protein sequence ID" value="HBQ50028.1"/>
    <property type="molecule type" value="Genomic_DNA"/>
</dbReference>
<protein>
    <recommendedName>
        <fullName evidence="8">Secreted protein</fullName>
    </recommendedName>
</protein>
<reference evidence="4 5" key="1">
    <citation type="journal article" date="2014" name="Antonie Van Leeuwenhoek">
        <title>Hyphomonas beringensis sp. nov. and Hyphomonas chukchiensis sp. nov., isolated from surface seawater of the Bering Sea and Chukchi Sea.</title>
        <authorList>
            <person name="Li C."/>
            <person name="Lai Q."/>
            <person name="Li G."/>
            <person name="Dong C."/>
            <person name="Wang J."/>
            <person name="Liao Y."/>
            <person name="Shao Z."/>
        </authorList>
    </citation>
    <scope>NUCLEOTIDE SEQUENCE [LARGE SCALE GENOMIC DNA]</scope>
    <source>
        <strain evidence="4 5">22II1-22F38</strain>
    </source>
</reference>
<sequence>MKLWKQIAIAAGTAAATTSAAYAARRATLHFLGRRQSKSPRLIPAVAEHVTNVANKPRQMAR</sequence>
<dbReference type="Proteomes" id="UP000263957">
    <property type="component" value="Unassembled WGS sequence"/>
</dbReference>
<evidence type="ECO:0000256" key="1">
    <source>
        <dbReference type="SAM" id="SignalP"/>
    </source>
</evidence>
<evidence type="ECO:0000313" key="4">
    <source>
        <dbReference type="EMBL" id="KCZ63526.1"/>
    </source>
</evidence>
<dbReference type="STRING" id="1280948.HY36_14620"/>
<dbReference type="AlphaFoldDB" id="A0A059E749"/>
<dbReference type="OrthoDB" id="9948282at2"/>
<evidence type="ECO:0000313" key="5">
    <source>
        <dbReference type="Proteomes" id="UP000024547"/>
    </source>
</evidence>
<evidence type="ECO:0000313" key="6">
    <source>
        <dbReference type="Proteomes" id="UP000259173"/>
    </source>
</evidence>
<comment type="caution">
    <text evidence="4">The sequence shown here is derived from an EMBL/GenBank/DDBJ whole genome shotgun (WGS) entry which is preliminary data.</text>
</comment>
<gene>
    <name evidence="2" type="ORF">DCG65_03640</name>
    <name evidence="3" type="ORF">DD728_14325</name>
    <name evidence="4" type="ORF">HY36_14620</name>
</gene>
<dbReference type="GeneID" id="92499215"/>
<name>A0A059E749_9PROT</name>
<dbReference type="Proteomes" id="UP000259173">
    <property type="component" value="Unassembled WGS sequence"/>
</dbReference>
<evidence type="ECO:0000313" key="2">
    <source>
        <dbReference type="EMBL" id="HAE93626.1"/>
    </source>
</evidence>
<keyword evidence="1" id="KW-0732">Signal</keyword>
<feature type="chain" id="PRO_5044538823" description="Secreted protein" evidence="1">
    <location>
        <begin position="24"/>
        <end position="62"/>
    </location>
</feature>
<dbReference type="RefSeq" id="WP_035549661.1">
    <property type="nucleotide sequence ID" value="NZ_AWFH01000006.1"/>
</dbReference>
<dbReference type="Proteomes" id="UP000024547">
    <property type="component" value="Unassembled WGS sequence"/>
</dbReference>
<evidence type="ECO:0008006" key="8">
    <source>
        <dbReference type="Google" id="ProtNLM"/>
    </source>
</evidence>
<keyword evidence="5" id="KW-1185">Reference proteome</keyword>
<dbReference type="EMBL" id="DMBR01000106">
    <property type="protein sequence ID" value="HAE93626.1"/>
    <property type="molecule type" value="Genomic_DNA"/>
</dbReference>
<evidence type="ECO:0000313" key="3">
    <source>
        <dbReference type="EMBL" id="HBQ50028.1"/>
    </source>
</evidence>
<dbReference type="PATRIC" id="fig|1280948.3.peg.1160"/>
<reference evidence="6 7" key="2">
    <citation type="journal article" date="2018" name="Nat. Biotechnol.">
        <title>A standardized bacterial taxonomy based on genome phylogeny substantially revises the tree of life.</title>
        <authorList>
            <person name="Parks D.H."/>
            <person name="Chuvochina M."/>
            <person name="Waite D.W."/>
            <person name="Rinke C."/>
            <person name="Skarshewski A."/>
            <person name="Chaumeil P.A."/>
            <person name="Hugenholtz P."/>
        </authorList>
    </citation>
    <scope>NUCLEOTIDE SEQUENCE [LARGE SCALE GENOMIC DNA]</scope>
    <source>
        <strain evidence="3">UBA10378</strain>
        <strain evidence="2">UBA8557</strain>
    </source>
</reference>
<dbReference type="EMBL" id="AWFH01000006">
    <property type="protein sequence ID" value="KCZ63526.1"/>
    <property type="molecule type" value="Genomic_DNA"/>
</dbReference>